<gene>
    <name evidence="5" type="ORF">E0W69_016315</name>
</gene>
<keyword evidence="3 5" id="KW-0418">Kinase</keyword>
<dbReference type="Gene3D" id="3.30.420.40">
    <property type="match status" value="2"/>
</dbReference>
<dbReference type="InterPro" id="IPR050406">
    <property type="entry name" value="FGGY_Carb_Kinase"/>
</dbReference>
<evidence type="ECO:0000313" key="5">
    <source>
        <dbReference type="EMBL" id="QES90145.1"/>
    </source>
</evidence>
<dbReference type="Pfam" id="PF00370">
    <property type="entry name" value="FGGY_N"/>
    <property type="match status" value="1"/>
</dbReference>
<dbReference type="AlphaFoldDB" id="A0A5P2G3T7"/>
<dbReference type="GO" id="GO:0016301">
    <property type="term" value="F:kinase activity"/>
    <property type="evidence" value="ECO:0007669"/>
    <property type="project" value="UniProtKB-KW"/>
</dbReference>
<comment type="similarity">
    <text evidence="1">Belongs to the FGGY kinase family.</text>
</comment>
<feature type="domain" description="Carbohydrate kinase FGGY N-terminal" evidence="4">
    <location>
        <begin position="3"/>
        <end position="245"/>
    </location>
</feature>
<dbReference type="OrthoDB" id="9805576at2"/>
<evidence type="ECO:0000313" key="6">
    <source>
        <dbReference type="Proteomes" id="UP000292424"/>
    </source>
</evidence>
<evidence type="ECO:0000256" key="1">
    <source>
        <dbReference type="ARBA" id="ARBA00009156"/>
    </source>
</evidence>
<dbReference type="EMBL" id="CP044016">
    <property type="protein sequence ID" value="QES90145.1"/>
    <property type="molecule type" value="Genomic_DNA"/>
</dbReference>
<evidence type="ECO:0000259" key="4">
    <source>
        <dbReference type="Pfam" id="PF00370"/>
    </source>
</evidence>
<dbReference type="SUPFAM" id="SSF53067">
    <property type="entry name" value="Actin-like ATPase domain"/>
    <property type="match status" value="2"/>
</dbReference>
<dbReference type="CDD" id="cd07809">
    <property type="entry name" value="ASKHA_NBD_FGGY_BaXK-like"/>
    <property type="match status" value="1"/>
</dbReference>
<dbReference type="InterPro" id="IPR018484">
    <property type="entry name" value="FGGY_N"/>
</dbReference>
<name>A0A5P2G3T7_9BACT</name>
<keyword evidence="6" id="KW-1185">Reference proteome</keyword>
<sequence length="492" mass="54808">MFILGIDLGTSFVKLSIYNIENQQTIAAVTFPETEVAIEVLHPDWAEQDPEIWWKNICDGLQKLQTKAGEAYKQIKAIGIAYQMHGLVCVDAQQNVLRKSIIWCDSRSIDIGNQAFASIGKEKCLEHLLNSPGNFTASKLKWVKENEPDLFEKIDKIMLPGDFIAMKFTGEITTSIAALSEGIFWDFKTATLSKDILEYYGFSENLIPTIQEVFSEHGRISKKIAETTGLKEGIPITYKAGDQPNNALSLNVFKPGEFAATAGTSGVIYGISDQLIYDSKSRINSFAHVNHTTQNPRIGILLNINGVGIANSWIKKIASKDLNYEQMNHAAAEIPIGSEQLSFLPFGNGAERMLENKILQAHLDNIQFNVHKPAHIYRSVQEGIACAFKYGMKVILENGITPKIIKAAYANMFLSEVFAQTFVNLLEIPVELYKVDGSVGSAIGAAYGAKIFTSLEEAFQNQSPNNIIEPQKKPIAYENMYYQWEHSLSKYL</sequence>
<dbReference type="PANTHER" id="PTHR43095">
    <property type="entry name" value="SUGAR KINASE"/>
    <property type="match status" value="1"/>
</dbReference>
<dbReference type="PIRSF" id="PIRSF000538">
    <property type="entry name" value="GlpK"/>
    <property type="match status" value="1"/>
</dbReference>
<dbReference type="PANTHER" id="PTHR43095:SF5">
    <property type="entry name" value="XYLULOSE KINASE"/>
    <property type="match status" value="1"/>
</dbReference>
<dbReference type="GO" id="GO:0005975">
    <property type="term" value="P:carbohydrate metabolic process"/>
    <property type="evidence" value="ECO:0007669"/>
    <property type="project" value="InterPro"/>
</dbReference>
<proteinExistence type="inferred from homology"/>
<dbReference type="RefSeq" id="WP_131331101.1">
    <property type="nucleotide sequence ID" value="NZ_CP044016.1"/>
</dbReference>
<dbReference type="InterPro" id="IPR043129">
    <property type="entry name" value="ATPase_NBD"/>
</dbReference>
<dbReference type="Proteomes" id="UP000292424">
    <property type="component" value="Chromosome"/>
</dbReference>
<reference evidence="5 6" key="1">
    <citation type="submission" date="2019-09" db="EMBL/GenBank/DDBJ databases">
        <title>Complete genome sequence of Arachidicoccus sp. B3-10 isolated from apple orchard soil.</title>
        <authorList>
            <person name="Kim H.S."/>
            <person name="Han K.-I."/>
            <person name="Suh M.K."/>
            <person name="Lee K.C."/>
            <person name="Eom M.K."/>
            <person name="Kim J.-S."/>
            <person name="Kang S.W."/>
            <person name="Sin Y."/>
            <person name="Lee J.-S."/>
        </authorList>
    </citation>
    <scope>NUCLEOTIDE SEQUENCE [LARGE SCALE GENOMIC DNA]</scope>
    <source>
        <strain evidence="5 6">B3-10</strain>
    </source>
</reference>
<keyword evidence="2" id="KW-0808">Transferase</keyword>
<dbReference type="KEGG" id="arac:E0W69_016315"/>
<evidence type="ECO:0000256" key="3">
    <source>
        <dbReference type="ARBA" id="ARBA00022777"/>
    </source>
</evidence>
<accession>A0A5P2G3T7</accession>
<evidence type="ECO:0000256" key="2">
    <source>
        <dbReference type="ARBA" id="ARBA00022679"/>
    </source>
</evidence>
<organism evidence="5 6">
    <name type="scientific">Rhizosphaericola mali</name>
    <dbReference type="NCBI Taxonomy" id="2545455"/>
    <lineage>
        <taxon>Bacteria</taxon>
        <taxon>Pseudomonadati</taxon>
        <taxon>Bacteroidota</taxon>
        <taxon>Chitinophagia</taxon>
        <taxon>Chitinophagales</taxon>
        <taxon>Chitinophagaceae</taxon>
        <taxon>Rhizosphaericola</taxon>
    </lineage>
</organism>
<protein>
    <submittedName>
        <fullName evidence="5">Carbohydrate kinase</fullName>
    </submittedName>
</protein>
<dbReference type="InterPro" id="IPR000577">
    <property type="entry name" value="Carb_kinase_FGGY"/>
</dbReference>